<keyword evidence="3" id="KW-1185">Reference proteome</keyword>
<evidence type="ECO:0000313" key="3">
    <source>
        <dbReference type="Proteomes" id="UP000006334"/>
    </source>
</evidence>
<gene>
    <name evidence="2" type="ORF">GLIP_0808</name>
</gene>
<dbReference type="Pfam" id="PF26621">
    <property type="entry name" value="DUF8198"/>
    <property type="match status" value="1"/>
</dbReference>
<dbReference type="InterPro" id="IPR058511">
    <property type="entry name" value="DUF8198"/>
</dbReference>
<protein>
    <recommendedName>
        <fullName evidence="1">DUF8198 domain-containing protein</fullName>
    </recommendedName>
</protein>
<evidence type="ECO:0000313" key="2">
    <source>
        <dbReference type="EMBL" id="GAC13453.1"/>
    </source>
</evidence>
<evidence type="ECO:0000259" key="1">
    <source>
        <dbReference type="Pfam" id="PF26621"/>
    </source>
</evidence>
<feature type="domain" description="DUF8198" evidence="1">
    <location>
        <begin position="20"/>
        <end position="223"/>
    </location>
</feature>
<dbReference type="Proteomes" id="UP000006334">
    <property type="component" value="Unassembled WGS sequence"/>
</dbReference>
<dbReference type="AlphaFoldDB" id="K6Y9X6"/>
<reference evidence="2 3" key="1">
    <citation type="journal article" date="2017" name="Antonie Van Leeuwenhoek">
        <title>Rhizobium rhizosphaerae sp. nov., a novel species isolated from rice rhizosphere.</title>
        <authorList>
            <person name="Zhao J.J."/>
            <person name="Zhang J."/>
            <person name="Zhang R.J."/>
            <person name="Zhang C.W."/>
            <person name="Yin H.Q."/>
            <person name="Zhang X.X."/>
        </authorList>
    </citation>
    <scope>NUCLEOTIDE SEQUENCE [LARGE SCALE GENOMIC DNA]</scope>
    <source>
        <strain evidence="2 3">E3</strain>
    </source>
</reference>
<proteinExistence type="predicted"/>
<comment type="caution">
    <text evidence="2">The sequence shown here is derived from an EMBL/GenBank/DDBJ whole genome shotgun (WGS) entry which is preliminary data.</text>
</comment>
<dbReference type="NCBIfam" id="NF047641">
    <property type="entry name" value="FFLEE_fam"/>
    <property type="match status" value="1"/>
</dbReference>
<dbReference type="InterPro" id="IPR058063">
    <property type="entry name" value="FFLEE_fam"/>
</dbReference>
<accession>K6Y9X6</accession>
<sequence length="233" mass="26878">MTILLDNIIQHLHHANEMHEHTLKVDLTDALRELQDWQTKRLLATHQDLWESKRFRPAMTFFIDELYGPKDFSQRDQELARVVPKMAKIIPKQALESLEAALRLNSLSLELDIALTEQLDGKTISRETYAMAYCKCENQAQREEQIVLLERLGVDLADVVKIKGISTLLMLSRKPARMAGVESLHQFLESGYKSFKKLGNVDDFIQPIVSRERALKNALFEQKRPNPLPEFKA</sequence>
<dbReference type="eggNOG" id="ENOG5031R3M">
    <property type="taxonomic scope" value="Bacteria"/>
</dbReference>
<dbReference type="STRING" id="1127673.GLIP_0808"/>
<dbReference type="EMBL" id="BAEN01000021">
    <property type="protein sequence ID" value="GAC13453.1"/>
    <property type="molecule type" value="Genomic_DNA"/>
</dbReference>
<dbReference type="RefSeq" id="WP_008843270.1">
    <property type="nucleotide sequence ID" value="NZ_BAEN01000021.1"/>
</dbReference>
<organism evidence="2 3">
    <name type="scientific">Aliiglaciecola lipolytica E3</name>
    <dbReference type="NCBI Taxonomy" id="1127673"/>
    <lineage>
        <taxon>Bacteria</taxon>
        <taxon>Pseudomonadati</taxon>
        <taxon>Pseudomonadota</taxon>
        <taxon>Gammaproteobacteria</taxon>
        <taxon>Alteromonadales</taxon>
        <taxon>Alteromonadaceae</taxon>
        <taxon>Aliiglaciecola</taxon>
    </lineage>
</organism>
<name>K6Y9X6_9ALTE</name>
<dbReference type="OrthoDB" id="7957365at2"/>